<feature type="compositionally biased region" description="Basic and acidic residues" evidence="1">
    <location>
        <begin position="87"/>
        <end position="103"/>
    </location>
</feature>
<dbReference type="EMBL" id="CAJGYO010000016">
    <property type="protein sequence ID" value="CAD6271734.1"/>
    <property type="molecule type" value="Genomic_DNA"/>
</dbReference>
<name>A0A811RPF8_9POAL</name>
<feature type="compositionally biased region" description="Low complexity" evidence="1">
    <location>
        <begin position="107"/>
        <end position="117"/>
    </location>
</feature>
<feature type="region of interest" description="Disordered" evidence="1">
    <location>
        <begin position="82"/>
        <end position="119"/>
    </location>
</feature>
<feature type="compositionally biased region" description="Basic and acidic residues" evidence="1">
    <location>
        <begin position="39"/>
        <end position="48"/>
    </location>
</feature>
<reference evidence="2" key="1">
    <citation type="submission" date="2020-10" db="EMBL/GenBank/DDBJ databases">
        <authorList>
            <person name="Han B."/>
            <person name="Lu T."/>
            <person name="Zhao Q."/>
            <person name="Huang X."/>
            <person name="Zhao Y."/>
        </authorList>
    </citation>
    <scope>NUCLEOTIDE SEQUENCE</scope>
</reference>
<evidence type="ECO:0000313" key="3">
    <source>
        <dbReference type="Proteomes" id="UP000604825"/>
    </source>
</evidence>
<gene>
    <name evidence="2" type="ORF">NCGR_LOCUS55020</name>
</gene>
<dbReference type="AlphaFoldDB" id="A0A811RPF8"/>
<evidence type="ECO:0000313" key="2">
    <source>
        <dbReference type="EMBL" id="CAD6271734.1"/>
    </source>
</evidence>
<keyword evidence="3" id="KW-1185">Reference proteome</keyword>
<dbReference type="Proteomes" id="UP000604825">
    <property type="component" value="Unassembled WGS sequence"/>
</dbReference>
<feature type="region of interest" description="Disordered" evidence="1">
    <location>
        <begin position="37"/>
        <end position="62"/>
    </location>
</feature>
<proteinExistence type="predicted"/>
<accession>A0A811RPF8</accession>
<evidence type="ECO:0000256" key="1">
    <source>
        <dbReference type="SAM" id="MobiDB-lite"/>
    </source>
</evidence>
<comment type="caution">
    <text evidence="2">The sequence shown here is derived from an EMBL/GenBank/DDBJ whole genome shotgun (WGS) entry which is preliminary data.</text>
</comment>
<sequence length="159" mass="17366">MESNRGGKNKICLEFAFTYGVALDKRRQIKKWNLPTGKEVTRTTREDEGTTADPPRTPFTATADPVVVEAVAAASGTGVIAGTTWRHRGEQPRDGAAADERAQQDQGGPARRAARVAGPRRREDALLHAAAQHRDDALLLACFTSFSVTVDGFIEFRCW</sequence>
<organism evidence="2 3">
    <name type="scientific">Miscanthus lutarioriparius</name>
    <dbReference type="NCBI Taxonomy" id="422564"/>
    <lineage>
        <taxon>Eukaryota</taxon>
        <taxon>Viridiplantae</taxon>
        <taxon>Streptophyta</taxon>
        <taxon>Embryophyta</taxon>
        <taxon>Tracheophyta</taxon>
        <taxon>Spermatophyta</taxon>
        <taxon>Magnoliopsida</taxon>
        <taxon>Liliopsida</taxon>
        <taxon>Poales</taxon>
        <taxon>Poaceae</taxon>
        <taxon>PACMAD clade</taxon>
        <taxon>Panicoideae</taxon>
        <taxon>Andropogonodae</taxon>
        <taxon>Andropogoneae</taxon>
        <taxon>Saccharinae</taxon>
        <taxon>Miscanthus</taxon>
    </lineage>
</organism>
<protein>
    <submittedName>
        <fullName evidence="2">Uncharacterized protein</fullName>
    </submittedName>
</protein>